<dbReference type="EMBL" id="BPLR01003585">
    <property type="protein sequence ID" value="GIX86374.1"/>
    <property type="molecule type" value="Genomic_DNA"/>
</dbReference>
<protein>
    <submittedName>
        <fullName evidence="2">Uncharacterized protein</fullName>
    </submittedName>
</protein>
<evidence type="ECO:0000313" key="2">
    <source>
        <dbReference type="EMBL" id="GIX86374.1"/>
    </source>
</evidence>
<reference evidence="2 3" key="1">
    <citation type="submission" date="2021-06" db="EMBL/GenBank/DDBJ databases">
        <title>Caerostris extrusa draft genome.</title>
        <authorList>
            <person name="Kono N."/>
            <person name="Arakawa K."/>
        </authorList>
    </citation>
    <scope>NUCLEOTIDE SEQUENCE [LARGE SCALE GENOMIC DNA]</scope>
</reference>
<keyword evidence="3" id="KW-1185">Reference proteome</keyword>
<gene>
    <name evidence="2" type="ORF">CEXT_442911</name>
</gene>
<feature type="region of interest" description="Disordered" evidence="1">
    <location>
        <begin position="1"/>
        <end position="25"/>
    </location>
</feature>
<proteinExistence type="predicted"/>
<dbReference type="AlphaFoldDB" id="A0AAV4NPP6"/>
<evidence type="ECO:0000313" key="3">
    <source>
        <dbReference type="Proteomes" id="UP001054945"/>
    </source>
</evidence>
<comment type="caution">
    <text evidence="2">The sequence shown here is derived from an EMBL/GenBank/DDBJ whole genome shotgun (WGS) entry which is preliminary data.</text>
</comment>
<organism evidence="2 3">
    <name type="scientific">Caerostris extrusa</name>
    <name type="common">Bark spider</name>
    <name type="synonym">Caerostris bankana</name>
    <dbReference type="NCBI Taxonomy" id="172846"/>
    <lineage>
        <taxon>Eukaryota</taxon>
        <taxon>Metazoa</taxon>
        <taxon>Ecdysozoa</taxon>
        <taxon>Arthropoda</taxon>
        <taxon>Chelicerata</taxon>
        <taxon>Arachnida</taxon>
        <taxon>Araneae</taxon>
        <taxon>Araneomorphae</taxon>
        <taxon>Entelegynae</taxon>
        <taxon>Araneoidea</taxon>
        <taxon>Araneidae</taxon>
        <taxon>Caerostris</taxon>
    </lineage>
</organism>
<evidence type="ECO:0000256" key="1">
    <source>
        <dbReference type="SAM" id="MobiDB-lite"/>
    </source>
</evidence>
<dbReference type="Proteomes" id="UP001054945">
    <property type="component" value="Unassembled WGS sequence"/>
</dbReference>
<name>A0AAV4NPP6_CAEEX</name>
<sequence length="116" mass="13444">MLEDVTKRNRARSVEPKRAESTDIKPDVRIHGSCELILEDSYPILNMEGRLDGTLENKFKPRQVCTRCRNSNSNLWQGILRDCIYFWDIFVSLIVGNISVVPDRFSILHGHRINCL</sequence>
<accession>A0AAV4NPP6</accession>